<dbReference type="InterPro" id="IPR007939">
    <property type="entry name" value="Cu-R_B_prcur"/>
</dbReference>
<comment type="caution">
    <text evidence="1">The sequence shown here is derived from an EMBL/GenBank/DDBJ whole genome shotgun (WGS) entry which is preliminary data.</text>
</comment>
<evidence type="ECO:0000313" key="2">
    <source>
        <dbReference type="Proteomes" id="UP000319941"/>
    </source>
</evidence>
<dbReference type="Pfam" id="PF05275">
    <property type="entry name" value="CopB"/>
    <property type="match status" value="1"/>
</dbReference>
<reference evidence="1 2" key="1">
    <citation type="submission" date="2019-07" db="EMBL/GenBank/DDBJ databases">
        <title>Diversity of Bacteria from Kongsfjorden, Arctic.</title>
        <authorList>
            <person name="Yu Y."/>
        </authorList>
    </citation>
    <scope>NUCLEOTIDE SEQUENCE [LARGE SCALE GENOMIC DNA]</scope>
    <source>
        <strain evidence="1 2">SM1923</strain>
    </source>
</reference>
<dbReference type="AlphaFoldDB" id="A0A558HEG3"/>
<keyword evidence="2" id="KW-1185">Reference proteome</keyword>
<proteinExistence type="predicted"/>
<dbReference type="GO" id="GO:0006878">
    <property type="term" value="P:intracellular copper ion homeostasis"/>
    <property type="evidence" value="ECO:0007669"/>
    <property type="project" value="InterPro"/>
</dbReference>
<dbReference type="STRING" id="553385.GCA_000591415_01903"/>
<dbReference type="GO" id="GO:0005507">
    <property type="term" value="F:copper ion binding"/>
    <property type="evidence" value="ECO:0007669"/>
    <property type="project" value="InterPro"/>
</dbReference>
<organism evidence="1 2">
    <name type="scientific">Cobetia crustatorum</name>
    <dbReference type="NCBI Taxonomy" id="553385"/>
    <lineage>
        <taxon>Bacteria</taxon>
        <taxon>Pseudomonadati</taxon>
        <taxon>Pseudomonadota</taxon>
        <taxon>Gammaproteobacteria</taxon>
        <taxon>Oceanospirillales</taxon>
        <taxon>Halomonadaceae</taxon>
        <taxon>Cobetia</taxon>
    </lineage>
</organism>
<name>A0A558HEG3_9GAMM</name>
<gene>
    <name evidence="1" type="ORF">FQP86_16710</name>
</gene>
<dbReference type="GO" id="GO:0009279">
    <property type="term" value="C:cell outer membrane"/>
    <property type="evidence" value="ECO:0007669"/>
    <property type="project" value="InterPro"/>
</dbReference>
<protein>
    <submittedName>
        <fullName evidence="1">Copper resistance protein B</fullName>
    </submittedName>
</protein>
<dbReference type="Proteomes" id="UP000319941">
    <property type="component" value="Unassembled WGS sequence"/>
</dbReference>
<sequence>MPLLAYAEDGYDAPDDWPSPMAEHLQWSAAFDRLEYASPDKGNNALVWDFQAWYGSDVNRLYVKSEGENIQGDGEDAEFESLELLYSRLVADFWEFQAGMGYQGGVFSDDHEERVYGVLGFQGTAPYRIETDAALQFNEGGIVTASIELEHDVRLTQRWYLQPRSEIVVAANESEALGIGRGVNSLRIGLRARYEITRRFAPYVGMYWERQYGATADMQRVEDEEVENTGVVVGVKLMF</sequence>
<dbReference type="OrthoDB" id="9778934at2"/>
<evidence type="ECO:0000313" key="1">
    <source>
        <dbReference type="EMBL" id="TVU67526.1"/>
    </source>
</evidence>
<dbReference type="EMBL" id="VNFH01000014">
    <property type="protein sequence ID" value="TVU67526.1"/>
    <property type="molecule type" value="Genomic_DNA"/>
</dbReference>
<accession>A0A558HEG3</accession>